<comment type="caution">
    <text evidence="1">The sequence shown here is derived from an EMBL/GenBank/DDBJ whole genome shotgun (WGS) entry which is preliminary data.</text>
</comment>
<dbReference type="EMBL" id="BAAAWD010000016">
    <property type="protein sequence ID" value="GAA3027308.1"/>
    <property type="molecule type" value="Genomic_DNA"/>
</dbReference>
<reference evidence="2" key="1">
    <citation type="journal article" date="2019" name="Int. J. Syst. Evol. Microbiol.">
        <title>The Global Catalogue of Microorganisms (GCM) 10K type strain sequencing project: providing services to taxonomists for standard genome sequencing and annotation.</title>
        <authorList>
            <consortium name="The Broad Institute Genomics Platform"/>
            <consortium name="The Broad Institute Genome Sequencing Center for Infectious Disease"/>
            <person name="Wu L."/>
            <person name="Ma J."/>
        </authorList>
    </citation>
    <scope>NUCLEOTIDE SEQUENCE [LARGE SCALE GENOMIC DNA]</scope>
    <source>
        <strain evidence="2">JCM 3106</strain>
    </source>
</reference>
<evidence type="ECO:0000313" key="1">
    <source>
        <dbReference type="EMBL" id="GAA3027308.1"/>
    </source>
</evidence>
<organism evidence="1 2">
    <name type="scientific">Streptosporangium longisporum</name>
    <dbReference type="NCBI Taxonomy" id="46187"/>
    <lineage>
        <taxon>Bacteria</taxon>
        <taxon>Bacillati</taxon>
        <taxon>Actinomycetota</taxon>
        <taxon>Actinomycetes</taxon>
        <taxon>Streptosporangiales</taxon>
        <taxon>Streptosporangiaceae</taxon>
        <taxon>Streptosporangium</taxon>
    </lineage>
</organism>
<sequence>MVGPSIDIPAISKEFLKTGVGGSPDLPSFPVWVALLPVGQDPGPSDWVKAEWIVESGVNKAAVLVGAGTDLPLTKGLLHQVWVLIIAAPEEPVLKPGTVYAS</sequence>
<dbReference type="RefSeq" id="WP_413224927.1">
    <property type="nucleotide sequence ID" value="NZ_JBLAUZ010000070.1"/>
</dbReference>
<proteinExistence type="predicted"/>
<accession>A0ABP6L379</accession>
<keyword evidence="2" id="KW-1185">Reference proteome</keyword>
<dbReference type="Proteomes" id="UP001499930">
    <property type="component" value="Unassembled WGS sequence"/>
</dbReference>
<gene>
    <name evidence="1" type="ORF">GCM10017559_61810</name>
</gene>
<evidence type="ECO:0000313" key="2">
    <source>
        <dbReference type="Proteomes" id="UP001499930"/>
    </source>
</evidence>
<name>A0ABP6L379_9ACTN</name>
<protein>
    <submittedName>
        <fullName evidence="1">Uncharacterized protein</fullName>
    </submittedName>
</protein>